<dbReference type="GO" id="GO:0004527">
    <property type="term" value="F:exonuclease activity"/>
    <property type="evidence" value="ECO:0007669"/>
    <property type="project" value="UniProtKB-KW"/>
</dbReference>
<dbReference type="Gene3D" id="3.40.50.1010">
    <property type="entry name" value="5'-nuclease"/>
    <property type="match status" value="1"/>
</dbReference>
<keyword evidence="1" id="KW-0378">Hydrolase</keyword>
<evidence type="ECO:0000313" key="1">
    <source>
        <dbReference type="EMBL" id="QJA85923.1"/>
    </source>
</evidence>
<dbReference type="InterPro" id="IPR036279">
    <property type="entry name" value="5-3_exonuclease_C_sf"/>
</dbReference>
<dbReference type="InterPro" id="IPR038969">
    <property type="entry name" value="FEN"/>
</dbReference>
<dbReference type="SUPFAM" id="SSF47807">
    <property type="entry name" value="5' to 3' exonuclease, C-terminal subdomain"/>
    <property type="match status" value="1"/>
</dbReference>
<keyword evidence="1" id="KW-0540">Nuclease</keyword>
<name>A0A6M3KUS1_9ZZZZ</name>
<sequence>MGYLREKVLPELGFRNSFIRTGLEADDLIACIVNQFPGSVVVSNDSDLYQLLGLCEMYHISTKSRFCVKDLTKRYGIGPDWWVDVLCIAGTHNNVEGIEGVGIAKAIQYLKGTLSKGKIMDRIQSREGMEIIARNYELIKLPFEKVDLDIQLPDKFDIDKWLGVFDRYDFRSFTNEKGMKYLKETFFDRW</sequence>
<dbReference type="InterPro" id="IPR029060">
    <property type="entry name" value="PIN-like_dom_sf"/>
</dbReference>
<protein>
    <submittedName>
        <fullName evidence="1">Putative exonuclease</fullName>
    </submittedName>
</protein>
<dbReference type="PANTHER" id="PTHR42646">
    <property type="entry name" value="FLAP ENDONUCLEASE XNI"/>
    <property type="match status" value="1"/>
</dbReference>
<dbReference type="SUPFAM" id="SSF88723">
    <property type="entry name" value="PIN domain-like"/>
    <property type="match status" value="1"/>
</dbReference>
<dbReference type="AlphaFoldDB" id="A0A6M3KUS1"/>
<dbReference type="PANTHER" id="PTHR42646:SF2">
    <property type="entry name" value="5'-3' EXONUCLEASE FAMILY PROTEIN"/>
    <property type="match status" value="1"/>
</dbReference>
<dbReference type="GO" id="GO:0033567">
    <property type="term" value="P:DNA replication, Okazaki fragment processing"/>
    <property type="evidence" value="ECO:0007669"/>
    <property type="project" value="InterPro"/>
</dbReference>
<organism evidence="1">
    <name type="scientific">viral metagenome</name>
    <dbReference type="NCBI Taxonomy" id="1070528"/>
    <lineage>
        <taxon>unclassified sequences</taxon>
        <taxon>metagenomes</taxon>
        <taxon>organismal metagenomes</taxon>
    </lineage>
</organism>
<proteinExistence type="predicted"/>
<dbReference type="EMBL" id="MT142603">
    <property type="protein sequence ID" value="QJA85923.1"/>
    <property type="molecule type" value="Genomic_DNA"/>
</dbReference>
<accession>A0A6M3KUS1</accession>
<reference evidence="1" key="1">
    <citation type="submission" date="2020-03" db="EMBL/GenBank/DDBJ databases">
        <title>The deep terrestrial virosphere.</title>
        <authorList>
            <person name="Holmfeldt K."/>
            <person name="Nilsson E."/>
            <person name="Simone D."/>
            <person name="Lopez-Fernandez M."/>
            <person name="Wu X."/>
            <person name="de Brujin I."/>
            <person name="Lundin D."/>
            <person name="Andersson A."/>
            <person name="Bertilsson S."/>
            <person name="Dopson M."/>
        </authorList>
    </citation>
    <scope>NUCLEOTIDE SEQUENCE</scope>
    <source>
        <strain evidence="1">MM415B02160</strain>
    </source>
</reference>
<gene>
    <name evidence="1" type="ORF">MM415B02160_0014</name>
</gene>
<keyword evidence="1" id="KW-0269">Exonuclease</keyword>
<dbReference type="GO" id="GO:0017108">
    <property type="term" value="F:5'-flap endonuclease activity"/>
    <property type="evidence" value="ECO:0007669"/>
    <property type="project" value="InterPro"/>
</dbReference>